<proteinExistence type="predicted"/>
<protein>
    <submittedName>
        <fullName evidence="3">Uncharacterized protein</fullName>
    </submittedName>
</protein>
<keyword evidence="2" id="KW-0812">Transmembrane</keyword>
<comment type="caution">
    <text evidence="3">The sequence shown here is derived from an EMBL/GenBank/DDBJ whole genome shotgun (WGS) entry which is preliminary data.</text>
</comment>
<dbReference type="Proteomes" id="UP000813444">
    <property type="component" value="Unassembled WGS sequence"/>
</dbReference>
<feature type="compositionally biased region" description="Low complexity" evidence="1">
    <location>
        <begin position="12"/>
        <end position="21"/>
    </location>
</feature>
<accession>A0A8K0WWQ6</accession>
<feature type="region of interest" description="Disordered" evidence="1">
    <location>
        <begin position="1"/>
        <end position="21"/>
    </location>
</feature>
<gene>
    <name evidence="3" type="ORF">B0I35DRAFT_143549</name>
</gene>
<keyword evidence="4" id="KW-1185">Reference proteome</keyword>
<name>A0A8K0WWQ6_9HYPO</name>
<keyword evidence="2" id="KW-0472">Membrane</keyword>
<evidence type="ECO:0000313" key="3">
    <source>
        <dbReference type="EMBL" id="KAH7326747.1"/>
    </source>
</evidence>
<reference evidence="3" key="1">
    <citation type="journal article" date="2021" name="Nat. Commun.">
        <title>Genetic determinants of endophytism in the Arabidopsis root mycobiome.</title>
        <authorList>
            <person name="Mesny F."/>
            <person name="Miyauchi S."/>
            <person name="Thiergart T."/>
            <person name="Pickel B."/>
            <person name="Atanasova L."/>
            <person name="Karlsson M."/>
            <person name="Huettel B."/>
            <person name="Barry K.W."/>
            <person name="Haridas S."/>
            <person name="Chen C."/>
            <person name="Bauer D."/>
            <person name="Andreopoulos W."/>
            <person name="Pangilinan J."/>
            <person name="LaButti K."/>
            <person name="Riley R."/>
            <person name="Lipzen A."/>
            <person name="Clum A."/>
            <person name="Drula E."/>
            <person name="Henrissat B."/>
            <person name="Kohler A."/>
            <person name="Grigoriev I.V."/>
            <person name="Martin F.M."/>
            <person name="Hacquard S."/>
        </authorList>
    </citation>
    <scope>NUCLEOTIDE SEQUENCE</scope>
    <source>
        <strain evidence="3">MPI-CAGE-CH-0235</strain>
    </source>
</reference>
<organism evidence="3 4">
    <name type="scientific">Stachybotrys elegans</name>
    <dbReference type="NCBI Taxonomy" id="80388"/>
    <lineage>
        <taxon>Eukaryota</taxon>
        <taxon>Fungi</taxon>
        <taxon>Dikarya</taxon>
        <taxon>Ascomycota</taxon>
        <taxon>Pezizomycotina</taxon>
        <taxon>Sordariomycetes</taxon>
        <taxon>Hypocreomycetidae</taxon>
        <taxon>Hypocreales</taxon>
        <taxon>Stachybotryaceae</taxon>
        <taxon>Stachybotrys</taxon>
    </lineage>
</organism>
<sequence length="212" mass="23151">MCNTRSVLRPCSSQGSQTSSPSLVNVDISFQGPVQSQRAPFAAVPITEYCLLAIVLLRKPPTAPVVSKLSRPPTRLSSCFLLHCRHHLSPLHLPAVLFAHVSFIVHCLSDLCGGCCHRLVCFACSPALSGPAFAWSYQHIVLLPLSFLLLVLCLAVLSVVRRPTVFPNGRQTQADTRNFLFWPCLLPSSGPDTSFYPILRYPTLVSLGTLQA</sequence>
<dbReference type="AlphaFoldDB" id="A0A8K0WWQ6"/>
<evidence type="ECO:0000256" key="2">
    <source>
        <dbReference type="SAM" id="Phobius"/>
    </source>
</evidence>
<dbReference type="EMBL" id="JAGPNK010000002">
    <property type="protein sequence ID" value="KAH7326747.1"/>
    <property type="molecule type" value="Genomic_DNA"/>
</dbReference>
<evidence type="ECO:0000313" key="4">
    <source>
        <dbReference type="Proteomes" id="UP000813444"/>
    </source>
</evidence>
<keyword evidence="2" id="KW-1133">Transmembrane helix</keyword>
<feature type="transmembrane region" description="Helical" evidence="2">
    <location>
        <begin position="140"/>
        <end position="160"/>
    </location>
</feature>
<evidence type="ECO:0000256" key="1">
    <source>
        <dbReference type="SAM" id="MobiDB-lite"/>
    </source>
</evidence>